<feature type="region of interest" description="Disordered" evidence="11">
    <location>
        <begin position="422"/>
        <end position="446"/>
    </location>
</feature>
<keyword evidence="5 10" id="KW-0472">Membrane</keyword>
<dbReference type="GO" id="GO:0019706">
    <property type="term" value="F:protein-cysteine S-palmitoyltransferase activity"/>
    <property type="evidence" value="ECO:0007669"/>
    <property type="project" value="UniProtKB-EC"/>
</dbReference>
<dbReference type="EMBL" id="LKCW01000239">
    <property type="protein sequence ID" value="KPM35672.1"/>
    <property type="molecule type" value="Genomic_DNA"/>
</dbReference>
<dbReference type="InterPro" id="IPR039859">
    <property type="entry name" value="PFA4/ZDH16/20/ERF2-like"/>
</dbReference>
<keyword evidence="6" id="KW-0564">Palmitate</keyword>
<keyword evidence="8 10" id="KW-0012">Acyltransferase</keyword>
<evidence type="ECO:0000256" key="3">
    <source>
        <dbReference type="ARBA" id="ARBA00022692"/>
    </source>
</evidence>
<dbReference type="AlphaFoldDB" id="A0A0P7ASD0"/>
<feature type="region of interest" description="Disordered" evidence="11">
    <location>
        <begin position="131"/>
        <end position="157"/>
    </location>
</feature>
<dbReference type="Proteomes" id="UP000050424">
    <property type="component" value="Unassembled WGS sequence"/>
</dbReference>
<accession>A0A0P7ASD0</accession>
<feature type="transmembrane region" description="Helical" evidence="10">
    <location>
        <begin position="226"/>
        <end position="247"/>
    </location>
</feature>
<evidence type="ECO:0000256" key="2">
    <source>
        <dbReference type="ARBA" id="ARBA00022679"/>
    </source>
</evidence>
<gene>
    <name evidence="13" type="ORF">AK830_g10904</name>
</gene>
<evidence type="ECO:0000256" key="10">
    <source>
        <dbReference type="RuleBase" id="RU079119"/>
    </source>
</evidence>
<organism evidence="13 14">
    <name type="scientific">Neonectria ditissima</name>
    <dbReference type="NCBI Taxonomy" id="78410"/>
    <lineage>
        <taxon>Eukaryota</taxon>
        <taxon>Fungi</taxon>
        <taxon>Dikarya</taxon>
        <taxon>Ascomycota</taxon>
        <taxon>Pezizomycotina</taxon>
        <taxon>Sordariomycetes</taxon>
        <taxon>Hypocreomycetidae</taxon>
        <taxon>Hypocreales</taxon>
        <taxon>Nectriaceae</taxon>
        <taxon>Neonectria</taxon>
    </lineage>
</organism>
<dbReference type="PROSITE" id="PS50216">
    <property type="entry name" value="DHHC"/>
    <property type="match status" value="1"/>
</dbReference>
<feature type="transmembrane region" description="Helical" evidence="10">
    <location>
        <begin position="87"/>
        <end position="107"/>
    </location>
</feature>
<comment type="subcellular location">
    <subcellularLocation>
        <location evidence="1">Membrane</location>
        <topology evidence="1">Multi-pass membrane protein</topology>
    </subcellularLocation>
</comment>
<evidence type="ECO:0000256" key="1">
    <source>
        <dbReference type="ARBA" id="ARBA00004141"/>
    </source>
</evidence>
<evidence type="ECO:0000313" key="13">
    <source>
        <dbReference type="EMBL" id="KPM35672.1"/>
    </source>
</evidence>
<name>A0A0P7ASD0_9HYPO</name>
<protein>
    <recommendedName>
        <fullName evidence="10">Palmitoyltransferase</fullName>
        <ecNumber evidence="10">2.3.1.225</ecNumber>
    </recommendedName>
</protein>
<evidence type="ECO:0000259" key="12">
    <source>
        <dbReference type="Pfam" id="PF01529"/>
    </source>
</evidence>
<dbReference type="OrthoDB" id="331948at2759"/>
<evidence type="ECO:0000256" key="11">
    <source>
        <dbReference type="SAM" id="MobiDB-lite"/>
    </source>
</evidence>
<evidence type="ECO:0000256" key="5">
    <source>
        <dbReference type="ARBA" id="ARBA00023136"/>
    </source>
</evidence>
<dbReference type="PANTHER" id="PTHR12246">
    <property type="entry name" value="PALMITOYLTRANSFERASE ZDHHC16"/>
    <property type="match status" value="1"/>
</dbReference>
<evidence type="ECO:0000256" key="8">
    <source>
        <dbReference type="ARBA" id="ARBA00023315"/>
    </source>
</evidence>
<evidence type="ECO:0000256" key="9">
    <source>
        <dbReference type="ARBA" id="ARBA00048048"/>
    </source>
</evidence>
<keyword evidence="2 10" id="KW-0808">Transferase</keyword>
<dbReference type="InterPro" id="IPR001594">
    <property type="entry name" value="Palmitoyltrfase_DHHC"/>
</dbReference>
<comment type="similarity">
    <text evidence="10">Belongs to the DHHC palmitoyltransferase family.</text>
</comment>
<dbReference type="GO" id="GO:0016020">
    <property type="term" value="C:membrane"/>
    <property type="evidence" value="ECO:0007669"/>
    <property type="project" value="UniProtKB-SubCell"/>
</dbReference>
<evidence type="ECO:0000256" key="7">
    <source>
        <dbReference type="ARBA" id="ARBA00023288"/>
    </source>
</evidence>
<keyword evidence="4 10" id="KW-1133">Transmembrane helix</keyword>
<reference evidence="13 14" key="1">
    <citation type="submission" date="2015-09" db="EMBL/GenBank/DDBJ databases">
        <title>Draft genome of a European isolate of the apple canker pathogen Neonectria ditissima.</title>
        <authorList>
            <person name="Gomez-Cortecero A."/>
            <person name="Harrison R.J."/>
            <person name="Armitage A.D."/>
        </authorList>
    </citation>
    <scope>NUCLEOTIDE SEQUENCE [LARGE SCALE GENOMIC DNA]</scope>
    <source>
        <strain evidence="13 14">R09/05</strain>
    </source>
</reference>
<comment type="caution">
    <text evidence="13">The sequence shown here is derived from an EMBL/GenBank/DDBJ whole genome shotgun (WGS) entry which is preliminary data.</text>
</comment>
<keyword evidence="3 10" id="KW-0812">Transmembrane</keyword>
<dbReference type="Pfam" id="PF01529">
    <property type="entry name" value="DHHC"/>
    <property type="match status" value="1"/>
</dbReference>
<evidence type="ECO:0000313" key="14">
    <source>
        <dbReference type="Proteomes" id="UP000050424"/>
    </source>
</evidence>
<feature type="domain" description="Palmitoyltransferase DHHC" evidence="12">
    <location>
        <begin position="176"/>
        <end position="296"/>
    </location>
</feature>
<proteinExistence type="inferred from homology"/>
<feature type="transmembrane region" description="Helical" evidence="10">
    <location>
        <begin position="259"/>
        <end position="285"/>
    </location>
</feature>
<feature type="transmembrane region" description="Helical" evidence="10">
    <location>
        <begin position="53"/>
        <end position="75"/>
    </location>
</feature>
<keyword evidence="7" id="KW-0449">Lipoprotein</keyword>
<dbReference type="EC" id="2.3.1.225" evidence="10"/>
<sequence>MPSRTTPRGCIIAAHSPSDPTSRLSPRRLVGRNAAMPRPVISNRAETRWTVRIIPFFIAAAFGFATFVVVPHLCVDYLYRQEHKTGTAITLIVLYLVFLILTLAAYLRTLITVSFHPGLVPLSAERQALEKERKRNRRRSRDIETEPWVPPDPNPDSPGLEAFYSKDIFVCELDGRPKWCSDCRSWKPDRAHHSSEIDRCIRKMDHLCPWVGGVVSETSFNFFAQFTFYCGILCTICIATAAYSLQLQKKEGRSLDGRTVAGLAIGCLFALFTGAMTMTSARFIFTNITNIDMLRKSQTFRLAVRLPYDSPPTQRYQTITYPLSAPAWGQSGVAMNHFHGSSMGTMSPTSRRDEQATRTFAILETEPGENPWDLGWWRNWRSVMGNSVIEWLLPIWHSPCCNHDSMESDYELGPVLEKLKQRHGIPHDGSSGSDEIEMRSAGAPRQ</sequence>
<comment type="domain">
    <text evidence="10">The DHHC domain is required for palmitoyltransferase activity.</text>
</comment>
<evidence type="ECO:0000256" key="6">
    <source>
        <dbReference type="ARBA" id="ARBA00023139"/>
    </source>
</evidence>
<keyword evidence="14" id="KW-1185">Reference proteome</keyword>
<evidence type="ECO:0000256" key="4">
    <source>
        <dbReference type="ARBA" id="ARBA00022989"/>
    </source>
</evidence>
<comment type="catalytic activity">
    <reaction evidence="9 10">
        <text>L-cysteinyl-[protein] + hexadecanoyl-CoA = S-hexadecanoyl-L-cysteinyl-[protein] + CoA</text>
        <dbReference type="Rhea" id="RHEA:36683"/>
        <dbReference type="Rhea" id="RHEA-COMP:10131"/>
        <dbReference type="Rhea" id="RHEA-COMP:11032"/>
        <dbReference type="ChEBI" id="CHEBI:29950"/>
        <dbReference type="ChEBI" id="CHEBI:57287"/>
        <dbReference type="ChEBI" id="CHEBI:57379"/>
        <dbReference type="ChEBI" id="CHEBI:74151"/>
        <dbReference type="EC" id="2.3.1.225"/>
    </reaction>
</comment>
<dbReference type="STRING" id="78410.A0A0P7ASD0"/>